<feature type="non-terminal residue" evidence="1">
    <location>
        <position position="1"/>
    </location>
</feature>
<dbReference type="EMBL" id="JAGKQM010000009">
    <property type="protein sequence ID" value="KAH0910420.1"/>
    <property type="molecule type" value="Genomic_DNA"/>
</dbReference>
<sequence length="227" mass="26278">VWIPEAKGVVHVKKIKNVHRHGHGHEHDRGEQHIPDDHDLDRKMLTITTPNWPTSPRWCTRYIHSLPYFIFSTSYILVFTEEIVPPGKKDFLVMAASHPKVSEPIKAMEPTLRCVEKIRKRSVPLMTMFNTPMSLLSLTEDVTRTFVPSEQLRVNIERDRGLEEGTAAQVKIKMFYPSDNNHGKLKLGSYESNMFLAYDREIKAGACLKITKRRGWSIVQLQWNIYA</sequence>
<evidence type="ECO:0000313" key="1">
    <source>
        <dbReference type="EMBL" id="KAH0910420.1"/>
    </source>
</evidence>
<organism evidence="1 2">
    <name type="scientific">Brassica napus</name>
    <name type="common">Rape</name>
    <dbReference type="NCBI Taxonomy" id="3708"/>
    <lineage>
        <taxon>Eukaryota</taxon>
        <taxon>Viridiplantae</taxon>
        <taxon>Streptophyta</taxon>
        <taxon>Embryophyta</taxon>
        <taxon>Tracheophyta</taxon>
        <taxon>Spermatophyta</taxon>
        <taxon>Magnoliopsida</taxon>
        <taxon>eudicotyledons</taxon>
        <taxon>Gunneridae</taxon>
        <taxon>Pentapetalae</taxon>
        <taxon>rosids</taxon>
        <taxon>malvids</taxon>
        <taxon>Brassicales</taxon>
        <taxon>Brassicaceae</taxon>
        <taxon>Brassiceae</taxon>
        <taxon>Brassica</taxon>
    </lineage>
</organism>
<keyword evidence="2" id="KW-1185">Reference proteome</keyword>
<comment type="caution">
    <text evidence="1">The sequence shown here is derived from an EMBL/GenBank/DDBJ whole genome shotgun (WGS) entry which is preliminary data.</text>
</comment>
<proteinExistence type="predicted"/>
<name>A0ABQ8C1S5_BRANA</name>
<dbReference type="Proteomes" id="UP000824890">
    <property type="component" value="Unassembled WGS sequence"/>
</dbReference>
<accession>A0ABQ8C1S5</accession>
<protein>
    <submittedName>
        <fullName evidence="1">Uncharacterized protein</fullName>
    </submittedName>
</protein>
<gene>
    <name evidence="1" type="ORF">HID58_033741</name>
</gene>
<reference evidence="1 2" key="1">
    <citation type="submission" date="2021-05" db="EMBL/GenBank/DDBJ databases">
        <title>Genome Assembly of Synthetic Allotetraploid Brassica napus Reveals Homoeologous Exchanges between Subgenomes.</title>
        <authorList>
            <person name="Davis J.T."/>
        </authorList>
    </citation>
    <scope>NUCLEOTIDE SEQUENCE [LARGE SCALE GENOMIC DNA]</scope>
    <source>
        <strain evidence="2">cv. Da-Ae</strain>
        <tissue evidence="1">Seedling</tissue>
    </source>
</reference>
<evidence type="ECO:0000313" key="2">
    <source>
        <dbReference type="Proteomes" id="UP000824890"/>
    </source>
</evidence>